<dbReference type="Gene3D" id="3.40.50.2000">
    <property type="entry name" value="Glycogen Phosphorylase B"/>
    <property type="match status" value="2"/>
</dbReference>
<sequence>MDKIIFILTGLDYAGAEAQVIQLAIGLQLRGWLVQVISMIKPTAYVEELDELGIELFTLNMKKGIPDPRAINKLKQIIQKFNPDIVHSHMIHANILARVTRVFVKIPVLVSTAHSNNEGGKTRMLLYRATDSLCEITTNVSQDAVQSYIQKKACPANKIMFVPNGINLKQFNKNEQDYTDIRSELGLKDEFVWLAVGRLVEVKDYHTLVTAFSEIVKRNSHCRLIIVGEGILRATLEAYVRSLHMENHIKFLGIRKDIPRLMNASDAFVISSIWEGMPMVLLEASASELPMVATDVGGNGEVVEEEVSGYLARPIDAPDLSQKMQKMMSLTKEERTVMGKKGREFVLAKYDINAIILRWESIYSDLFKTKAQDREVERVN</sequence>
<organism evidence="3 4">
    <name type="scientific">Paenibacillus qinlingensis</name>
    <dbReference type="NCBI Taxonomy" id="1837343"/>
    <lineage>
        <taxon>Bacteria</taxon>
        <taxon>Bacillati</taxon>
        <taxon>Bacillota</taxon>
        <taxon>Bacilli</taxon>
        <taxon>Bacillales</taxon>
        <taxon>Paenibacillaceae</taxon>
        <taxon>Paenibacillus</taxon>
    </lineage>
</organism>
<dbReference type="Pfam" id="PF00534">
    <property type="entry name" value="Glycos_transf_1"/>
    <property type="match status" value="1"/>
</dbReference>
<gene>
    <name evidence="3" type="ORF">J2736_005085</name>
</gene>
<evidence type="ECO:0000313" key="3">
    <source>
        <dbReference type="EMBL" id="MDR6553875.1"/>
    </source>
</evidence>
<evidence type="ECO:0000259" key="1">
    <source>
        <dbReference type="Pfam" id="PF00534"/>
    </source>
</evidence>
<dbReference type="PANTHER" id="PTHR12526:SF630">
    <property type="entry name" value="GLYCOSYLTRANSFERASE"/>
    <property type="match status" value="1"/>
</dbReference>
<dbReference type="PANTHER" id="PTHR12526">
    <property type="entry name" value="GLYCOSYLTRANSFERASE"/>
    <property type="match status" value="1"/>
</dbReference>
<name>A0ABU1P298_9BACL</name>
<comment type="caution">
    <text evidence="3">The sequence shown here is derived from an EMBL/GenBank/DDBJ whole genome shotgun (WGS) entry which is preliminary data.</text>
</comment>
<dbReference type="InterPro" id="IPR028098">
    <property type="entry name" value="Glyco_trans_4-like_N"/>
</dbReference>
<dbReference type="Pfam" id="PF13439">
    <property type="entry name" value="Glyco_transf_4"/>
    <property type="match status" value="1"/>
</dbReference>
<keyword evidence="4" id="KW-1185">Reference proteome</keyword>
<protein>
    <submittedName>
        <fullName evidence="3">Glycosyltransferase involved in cell wall biosynthesis</fullName>
    </submittedName>
</protein>
<dbReference type="SUPFAM" id="SSF53756">
    <property type="entry name" value="UDP-Glycosyltransferase/glycogen phosphorylase"/>
    <property type="match status" value="1"/>
</dbReference>
<feature type="domain" description="Glycosyltransferase subfamily 4-like N-terminal" evidence="2">
    <location>
        <begin position="15"/>
        <end position="169"/>
    </location>
</feature>
<feature type="domain" description="Glycosyl transferase family 1" evidence="1">
    <location>
        <begin position="180"/>
        <end position="344"/>
    </location>
</feature>
<dbReference type="RefSeq" id="WP_310501315.1">
    <property type="nucleotide sequence ID" value="NZ_JAVDSB010000012.1"/>
</dbReference>
<accession>A0ABU1P298</accession>
<dbReference type="Proteomes" id="UP001267290">
    <property type="component" value="Unassembled WGS sequence"/>
</dbReference>
<dbReference type="EMBL" id="JAVDSB010000012">
    <property type="protein sequence ID" value="MDR6553875.1"/>
    <property type="molecule type" value="Genomic_DNA"/>
</dbReference>
<proteinExistence type="predicted"/>
<dbReference type="InterPro" id="IPR001296">
    <property type="entry name" value="Glyco_trans_1"/>
</dbReference>
<evidence type="ECO:0000313" key="4">
    <source>
        <dbReference type="Proteomes" id="UP001267290"/>
    </source>
</evidence>
<evidence type="ECO:0000259" key="2">
    <source>
        <dbReference type="Pfam" id="PF13439"/>
    </source>
</evidence>
<reference evidence="3 4" key="1">
    <citation type="submission" date="2023-07" db="EMBL/GenBank/DDBJ databases">
        <title>Sorghum-associated microbial communities from plants grown in Nebraska, USA.</title>
        <authorList>
            <person name="Schachtman D."/>
        </authorList>
    </citation>
    <scope>NUCLEOTIDE SEQUENCE [LARGE SCALE GENOMIC DNA]</scope>
    <source>
        <strain evidence="3 4">CC258</strain>
    </source>
</reference>